<dbReference type="RefSeq" id="WP_004912020.1">
    <property type="nucleotide sequence ID" value="NZ_MPLS01000002.1"/>
</dbReference>
<evidence type="ECO:0000313" key="1">
    <source>
        <dbReference type="EMBL" id="ORI98552.1"/>
    </source>
</evidence>
<gene>
    <name evidence="1" type="ORF">BMR96_00670</name>
</gene>
<organism evidence="1 2">
    <name type="scientific">Leuconostoc pseudomesenteroides</name>
    <dbReference type="NCBI Taxonomy" id="33968"/>
    <lineage>
        <taxon>Bacteria</taxon>
        <taxon>Bacillati</taxon>
        <taxon>Bacillota</taxon>
        <taxon>Bacilli</taxon>
        <taxon>Lactobacillales</taxon>
        <taxon>Lactobacillaceae</taxon>
        <taxon>Leuconostoc</taxon>
    </lineage>
</organism>
<name>A0A1X0VFN5_LEUPS</name>
<dbReference type="GeneID" id="97230097"/>
<dbReference type="EMBL" id="MPLS01000002">
    <property type="protein sequence ID" value="ORI98552.1"/>
    <property type="molecule type" value="Genomic_DNA"/>
</dbReference>
<dbReference type="STRING" id="33968.BMS77_02205"/>
<proteinExistence type="predicted"/>
<accession>A0A1X0VFN5</accession>
<dbReference type="Proteomes" id="UP000192288">
    <property type="component" value="Unassembled WGS sequence"/>
</dbReference>
<dbReference type="AlphaFoldDB" id="A0A1X0VFN5"/>
<comment type="caution">
    <text evidence="1">The sequence shown here is derived from an EMBL/GenBank/DDBJ whole genome shotgun (WGS) entry which is preliminary data.</text>
</comment>
<sequence length="92" mass="10635">MILLGAVPQLTQNTQINFWVSVAVLVLCFFGMILASIVCNQNRREWYHKRNEITQKHQYLVNKDFVVSVLVVALCLLFFILMFMTFGAHLVS</sequence>
<reference evidence="1 2" key="1">
    <citation type="journal article" date="2017" name="Front. Microbiol.">
        <title>Genomic Characterization of Dairy Associated Leuconostoc Species and Diversity of Leuconostocs in Undefined Mixed Mesophilic Starter Cultures.</title>
        <authorList>
            <person name="Frantzen C.A."/>
            <person name="Kot W."/>
            <person name="Pedersen T.B."/>
            <person name="Ardo Y.M."/>
            <person name="Broadbent J.R."/>
            <person name="Neve H."/>
            <person name="Hansen L.H."/>
            <person name="Dal Bello F."/>
            <person name="Ostlie H.M."/>
            <person name="Kleppen H.P."/>
            <person name="Vogensen F.K."/>
            <person name="Holo H."/>
        </authorList>
    </citation>
    <scope>NUCLEOTIDE SEQUENCE [LARGE SCALE GENOMIC DNA]</scope>
    <source>
        <strain evidence="1 2">LMGCF08</strain>
    </source>
</reference>
<protein>
    <submittedName>
        <fullName evidence="1">Uncharacterized protein</fullName>
    </submittedName>
</protein>
<evidence type="ECO:0000313" key="2">
    <source>
        <dbReference type="Proteomes" id="UP000192288"/>
    </source>
</evidence>